<dbReference type="CDD" id="cd04733">
    <property type="entry name" value="OYE_like_2_FMN"/>
    <property type="match status" value="1"/>
</dbReference>
<dbReference type="Pfam" id="PF00724">
    <property type="entry name" value="Oxidored_FMN"/>
    <property type="match status" value="1"/>
</dbReference>
<dbReference type="Proteomes" id="UP000053029">
    <property type="component" value="Unassembled WGS sequence"/>
</dbReference>
<keyword evidence="2" id="KW-0285">Flavoprotein</keyword>
<dbReference type="Gene3D" id="3.20.20.70">
    <property type="entry name" value="Aldolase class I"/>
    <property type="match status" value="1"/>
</dbReference>
<dbReference type="InterPro" id="IPR051799">
    <property type="entry name" value="NADH_flavin_oxidoreductase"/>
</dbReference>
<keyword evidence="7" id="KW-1185">Reference proteome</keyword>
<dbReference type="GO" id="GO:0016491">
    <property type="term" value="F:oxidoreductase activity"/>
    <property type="evidence" value="ECO:0007669"/>
    <property type="project" value="UniProtKB-KW"/>
</dbReference>
<evidence type="ECO:0000256" key="4">
    <source>
        <dbReference type="ARBA" id="ARBA00023002"/>
    </source>
</evidence>
<protein>
    <submittedName>
        <fullName evidence="6">Unplaced genomic scaffold supercont1.2, whole genome shotgun sequence</fullName>
    </submittedName>
</protein>
<evidence type="ECO:0000259" key="5">
    <source>
        <dbReference type="Pfam" id="PF00724"/>
    </source>
</evidence>
<evidence type="ECO:0000256" key="3">
    <source>
        <dbReference type="ARBA" id="ARBA00022643"/>
    </source>
</evidence>
<dbReference type="EMBL" id="KN846970">
    <property type="protein sequence ID" value="KIW82737.1"/>
    <property type="molecule type" value="Genomic_DNA"/>
</dbReference>
<proteinExistence type="inferred from homology"/>
<evidence type="ECO:0000256" key="2">
    <source>
        <dbReference type="ARBA" id="ARBA00022630"/>
    </source>
</evidence>
<dbReference type="PANTHER" id="PTHR43656">
    <property type="entry name" value="BINDING OXIDOREDUCTASE, PUTATIVE (AFU_ORTHOLOGUE AFUA_2G08260)-RELATED"/>
    <property type="match status" value="1"/>
</dbReference>
<name>A0A0D2F815_9EURO</name>
<evidence type="ECO:0000256" key="1">
    <source>
        <dbReference type="ARBA" id="ARBA00005979"/>
    </source>
</evidence>
<evidence type="ECO:0000313" key="6">
    <source>
        <dbReference type="EMBL" id="KIW82737.1"/>
    </source>
</evidence>
<dbReference type="VEuPathDB" id="FungiDB:Z517_01980"/>
<keyword evidence="4" id="KW-0560">Oxidoreductase</keyword>
<dbReference type="PANTHER" id="PTHR43656:SF5">
    <property type="entry name" value="NADH:FLAVIN OXIDOREDUCTASE_NADH OXIDASE N-TERMINAL DOMAIN-CONTAINING PROTEIN"/>
    <property type="match status" value="1"/>
</dbReference>
<keyword evidence="3" id="KW-0288">FMN</keyword>
<evidence type="ECO:0000313" key="7">
    <source>
        <dbReference type="Proteomes" id="UP000053029"/>
    </source>
</evidence>
<feature type="domain" description="NADH:flavin oxidoreductase/NADH oxidase N-terminal" evidence="5">
    <location>
        <begin position="59"/>
        <end position="278"/>
    </location>
</feature>
<dbReference type="AlphaFoldDB" id="A0A0D2F815"/>
<dbReference type="GO" id="GO:0010181">
    <property type="term" value="F:FMN binding"/>
    <property type="evidence" value="ECO:0007669"/>
    <property type="project" value="InterPro"/>
</dbReference>
<dbReference type="HOGENOM" id="CLU_012153_6_3_1"/>
<gene>
    <name evidence="6" type="ORF">Z517_01980</name>
</gene>
<dbReference type="STRING" id="1442368.A0A0D2F815"/>
<dbReference type="GeneID" id="25301470"/>
<organism evidence="6 7">
    <name type="scientific">Fonsecaea pedrosoi CBS 271.37</name>
    <dbReference type="NCBI Taxonomy" id="1442368"/>
    <lineage>
        <taxon>Eukaryota</taxon>
        <taxon>Fungi</taxon>
        <taxon>Dikarya</taxon>
        <taxon>Ascomycota</taxon>
        <taxon>Pezizomycotina</taxon>
        <taxon>Eurotiomycetes</taxon>
        <taxon>Chaetothyriomycetidae</taxon>
        <taxon>Chaetothyriales</taxon>
        <taxon>Herpotrichiellaceae</taxon>
        <taxon>Fonsecaea</taxon>
    </lineage>
</organism>
<dbReference type="InterPro" id="IPR013785">
    <property type="entry name" value="Aldolase_TIM"/>
</dbReference>
<dbReference type="InterPro" id="IPR001155">
    <property type="entry name" value="OxRdtase_FMN_N"/>
</dbReference>
<dbReference type="RefSeq" id="XP_013286545.1">
    <property type="nucleotide sequence ID" value="XM_013431091.1"/>
</dbReference>
<dbReference type="SUPFAM" id="SSF51395">
    <property type="entry name" value="FMN-linked oxidoreductases"/>
    <property type="match status" value="1"/>
</dbReference>
<dbReference type="OrthoDB" id="1663137at2759"/>
<reference evidence="6 7" key="1">
    <citation type="submission" date="2015-01" db="EMBL/GenBank/DDBJ databases">
        <title>The Genome Sequence of Fonsecaea pedrosoi CBS 271.37.</title>
        <authorList>
            <consortium name="The Broad Institute Genomics Platform"/>
            <person name="Cuomo C."/>
            <person name="de Hoog S."/>
            <person name="Gorbushina A."/>
            <person name="Stielow B."/>
            <person name="Teixiera M."/>
            <person name="Abouelleil A."/>
            <person name="Chapman S.B."/>
            <person name="Priest M."/>
            <person name="Young S.K."/>
            <person name="Wortman J."/>
            <person name="Nusbaum C."/>
            <person name="Birren B."/>
        </authorList>
    </citation>
    <scope>NUCLEOTIDE SEQUENCE [LARGE SCALE GENOMIC DNA]</scope>
    <source>
        <strain evidence="6 7">CBS 271.37</strain>
    </source>
</reference>
<accession>A0A0D2F815</accession>
<sequence>MVFSRIPSAVVDPAPLGSPITYNYSGQTASNRFLKAAMSEQISSWDPTNLLARGIPSREVIKVYQRWGEGGWGHILTGNIMVAYDQLESPGNLIIPPDAPLEGPRFEAWKELASQAKKQGSLISGQVSHPGRQTDIRLQANPISASDIQLQTTMGRSFAKPRPASQEAIDAVIDAFVHAAQYLQAAGFDGIQLHGAHGYFLAQFLSKTTNKRTDQYGGGLRNRARIILQIADAIRGKLPKFLLGIKINSVEFQDQGFTPSEAVELCTLLEEAKFDWVELSGGTYENFGPLEGKQASTRRREGFFLEFAEMIKLHDTKLYVTGGLRTVQGMVAALSTVDGVGLGRPAAQEFSLAKEILRGQVTGAIEQQIDQYNFALTTITAGTQIGQVGKDQQPINMGIKENVSILMKSFGTYMLELAEDANTMKRTGYANLEGYTPEPFSPVKT</sequence>
<comment type="similarity">
    <text evidence="1">Belongs to the NADH:flavin oxidoreductase/NADH oxidase family.</text>
</comment>